<dbReference type="PRINTS" id="PR00461">
    <property type="entry name" value="PLPEROXIDASE"/>
</dbReference>
<dbReference type="PROSITE" id="PS50873">
    <property type="entry name" value="PEROXIDASE_4"/>
    <property type="match status" value="1"/>
</dbReference>
<dbReference type="InterPro" id="IPR010255">
    <property type="entry name" value="Haem_peroxidase_sf"/>
</dbReference>
<reference evidence="15 16" key="1">
    <citation type="journal article" date="2013" name="BMC Genomics">
        <title>The miniature genome of a carnivorous plant Genlisea aurea contains a low number of genes and short non-coding sequences.</title>
        <authorList>
            <person name="Leushkin E.V."/>
            <person name="Sutormin R.A."/>
            <person name="Nabieva E.R."/>
            <person name="Penin A.A."/>
            <person name="Kondrashov A.S."/>
            <person name="Logacheva M.D."/>
        </authorList>
    </citation>
    <scope>NUCLEOTIDE SEQUENCE [LARGE SCALE GENOMIC DNA]</scope>
</reference>
<comment type="cofactor">
    <cofactor evidence="11">
        <name>Ca(2+)</name>
        <dbReference type="ChEBI" id="CHEBI:29108"/>
    </cofactor>
    <text evidence="11">Binds 2 calcium ions per subunit.</text>
</comment>
<dbReference type="AlphaFoldDB" id="S8BU55"/>
<evidence type="ECO:0000313" key="16">
    <source>
        <dbReference type="Proteomes" id="UP000015453"/>
    </source>
</evidence>
<feature type="binding site" evidence="11">
    <location>
        <position position="68"/>
    </location>
    <ligand>
        <name>Ca(2+)</name>
        <dbReference type="ChEBI" id="CHEBI:29108"/>
        <label>1</label>
    </ligand>
</feature>
<keyword evidence="6 11" id="KW-0479">Metal-binding</keyword>
<proteinExistence type="predicted"/>
<feature type="chain" id="PRO_5004561382" description="peroxidase" evidence="13">
    <location>
        <begin position="23"/>
        <end position="68"/>
    </location>
</feature>
<feature type="domain" description="Plant heme peroxidase family profile" evidence="14">
    <location>
        <begin position="23"/>
        <end position="68"/>
    </location>
</feature>
<dbReference type="GO" id="GO:0140825">
    <property type="term" value="F:lactoperoxidase activity"/>
    <property type="evidence" value="ECO:0007669"/>
    <property type="project" value="UniProtKB-EC"/>
</dbReference>
<dbReference type="Gene3D" id="1.10.520.10">
    <property type="match status" value="1"/>
</dbReference>
<feature type="non-terminal residue" evidence="15">
    <location>
        <position position="68"/>
    </location>
</feature>
<dbReference type="OrthoDB" id="2113341at2759"/>
<comment type="cofactor">
    <cofactor evidence="2">
        <name>heme b</name>
        <dbReference type="ChEBI" id="CHEBI:60344"/>
    </cofactor>
</comment>
<accession>S8BU55</accession>
<comment type="catalytic activity">
    <reaction evidence="1">
        <text>2 a phenolic donor + H2O2 = 2 a phenolic radical donor + 2 H2O</text>
        <dbReference type="Rhea" id="RHEA:56136"/>
        <dbReference type="ChEBI" id="CHEBI:15377"/>
        <dbReference type="ChEBI" id="CHEBI:16240"/>
        <dbReference type="ChEBI" id="CHEBI:139520"/>
        <dbReference type="ChEBI" id="CHEBI:139521"/>
        <dbReference type="EC" id="1.11.1.7"/>
    </reaction>
</comment>
<evidence type="ECO:0000256" key="11">
    <source>
        <dbReference type="PIRSR" id="PIRSR600823-3"/>
    </source>
</evidence>
<evidence type="ECO:0000256" key="9">
    <source>
        <dbReference type="ARBA" id="ARBA00023004"/>
    </source>
</evidence>
<evidence type="ECO:0000256" key="2">
    <source>
        <dbReference type="ARBA" id="ARBA00001970"/>
    </source>
</evidence>
<gene>
    <name evidence="15" type="ORF">M569_16682</name>
</gene>
<keyword evidence="16" id="KW-1185">Reference proteome</keyword>
<dbReference type="InterPro" id="IPR019794">
    <property type="entry name" value="Peroxidases_AS"/>
</dbReference>
<evidence type="ECO:0000256" key="10">
    <source>
        <dbReference type="PIRSR" id="PIRSR600823-1"/>
    </source>
</evidence>
<feature type="site" description="Transition state stabilizer" evidence="12">
    <location>
        <position position="60"/>
    </location>
</feature>
<feature type="signal peptide" evidence="13">
    <location>
        <begin position="1"/>
        <end position="22"/>
    </location>
</feature>
<keyword evidence="13" id="KW-0732">Signal</keyword>
<dbReference type="PANTHER" id="PTHR31388:SF24">
    <property type="entry name" value="PEROXIDASE 52"/>
    <property type="match status" value="1"/>
</dbReference>
<evidence type="ECO:0000256" key="7">
    <source>
        <dbReference type="ARBA" id="ARBA00022837"/>
    </source>
</evidence>
<dbReference type="InterPro" id="IPR000823">
    <property type="entry name" value="Peroxidase_pln"/>
</dbReference>
<name>S8BU55_9LAMI</name>
<protein>
    <recommendedName>
        <fullName evidence="3">peroxidase</fullName>
        <ecNumber evidence="3">1.11.1.7</ecNumber>
    </recommendedName>
</protein>
<evidence type="ECO:0000256" key="8">
    <source>
        <dbReference type="ARBA" id="ARBA00023002"/>
    </source>
</evidence>
<evidence type="ECO:0000256" key="13">
    <source>
        <dbReference type="SAM" id="SignalP"/>
    </source>
</evidence>
<dbReference type="PROSITE" id="PS00436">
    <property type="entry name" value="PEROXIDASE_2"/>
    <property type="match status" value="1"/>
</dbReference>
<dbReference type="EMBL" id="AUSU01009505">
    <property type="protein sequence ID" value="EPS58135.1"/>
    <property type="molecule type" value="Genomic_DNA"/>
</dbReference>
<dbReference type="SUPFAM" id="SSF48113">
    <property type="entry name" value="Heme-dependent peroxidases"/>
    <property type="match status" value="1"/>
</dbReference>
<evidence type="ECO:0000256" key="3">
    <source>
        <dbReference type="ARBA" id="ARBA00012313"/>
    </source>
</evidence>
<evidence type="ECO:0000256" key="6">
    <source>
        <dbReference type="ARBA" id="ARBA00022723"/>
    </source>
</evidence>
<dbReference type="InterPro" id="IPR002016">
    <property type="entry name" value="Haem_peroxidase"/>
</dbReference>
<feature type="active site" description="Proton acceptor" evidence="10">
    <location>
        <position position="64"/>
    </location>
</feature>
<feature type="binding site" evidence="11">
    <location>
        <position position="65"/>
    </location>
    <ligand>
        <name>Ca(2+)</name>
        <dbReference type="ChEBI" id="CHEBI:29108"/>
        <label>1</label>
    </ligand>
</feature>
<evidence type="ECO:0000256" key="4">
    <source>
        <dbReference type="ARBA" id="ARBA00022559"/>
    </source>
</evidence>
<dbReference type="GO" id="GO:0006979">
    <property type="term" value="P:response to oxidative stress"/>
    <property type="evidence" value="ECO:0007669"/>
    <property type="project" value="InterPro"/>
</dbReference>
<organism evidence="15 16">
    <name type="scientific">Genlisea aurea</name>
    <dbReference type="NCBI Taxonomy" id="192259"/>
    <lineage>
        <taxon>Eukaryota</taxon>
        <taxon>Viridiplantae</taxon>
        <taxon>Streptophyta</taxon>
        <taxon>Embryophyta</taxon>
        <taxon>Tracheophyta</taxon>
        <taxon>Spermatophyta</taxon>
        <taxon>Magnoliopsida</taxon>
        <taxon>eudicotyledons</taxon>
        <taxon>Gunneridae</taxon>
        <taxon>Pentapetalae</taxon>
        <taxon>asterids</taxon>
        <taxon>lamiids</taxon>
        <taxon>Lamiales</taxon>
        <taxon>Lentibulariaceae</taxon>
        <taxon>Genlisea</taxon>
    </lineage>
</organism>
<sequence length="68" mass="7398">MASFRTAVALASLLVLFSLSSAQLSSEFYSHSCPNLFPTIKSVVESAIQAEARIGASLLRLFFHDCFV</sequence>
<keyword evidence="5" id="KW-0349">Heme</keyword>
<evidence type="ECO:0000256" key="5">
    <source>
        <dbReference type="ARBA" id="ARBA00022617"/>
    </source>
</evidence>
<comment type="caution">
    <text evidence="15">The sequence shown here is derived from an EMBL/GenBank/DDBJ whole genome shotgun (WGS) entry which is preliminary data.</text>
</comment>
<keyword evidence="8" id="KW-0560">Oxidoreductase</keyword>
<keyword evidence="7 11" id="KW-0106">Calcium</keyword>
<dbReference type="PANTHER" id="PTHR31388">
    <property type="entry name" value="PEROXIDASE 72-RELATED"/>
    <property type="match status" value="1"/>
</dbReference>
<dbReference type="EC" id="1.11.1.7" evidence="3"/>
<evidence type="ECO:0000256" key="12">
    <source>
        <dbReference type="PIRSR" id="PIRSR600823-4"/>
    </source>
</evidence>
<evidence type="ECO:0000256" key="1">
    <source>
        <dbReference type="ARBA" id="ARBA00000189"/>
    </source>
</evidence>
<dbReference type="GO" id="GO:0046872">
    <property type="term" value="F:metal ion binding"/>
    <property type="evidence" value="ECO:0007669"/>
    <property type="project" value="UniProtKB-KW"/>
</dbReference>
<keyword evidence="9" id="KW-0408">Iron</keyword>
<keyword evidence="4" id="KW-0575">Peroxidase</keyword>
<evidence type="ECO:0000259" key="14">
    <source>
        <dbReference type="PROSITE" id="PS50873"/>
    </source>
</evidence>
<dbReference type="GO" id="GO:0020037">
    <property type="term" value="F:heme binding"/>
    <property type="evidence" value="ECO:0007669"/>
    <property type="project" value="InterPro"/>
</dbReference>
<dbReference type="Proteomes" id="UP000015453">
    <property type="component" value="Unassembled WGS sequence"/>
</dbReference>
<evidence type="ECO:0000313" key="15">
    <source>
        <dbReference type="EMBL" id="EPS58135.1"/>
    </source>
</evidence>